<dbReference type="InterPro" id="IPR046347">
    <property type="entry name" value="bZIP_sf"/>
</dbReference>
<reference evidence="5 6" key="1">
    <citation type="journal article" date="2020" name="Nat. Food">
        <title>A phased Vanilla planifolia genome enables genetic improvement of flavour and production.</title>
        <authorList>
            <person name="Hasing T."/>
            <person name="Tang H."/>
            <person name="Brym M."/>
            <person name="Khazi F."/>
            <person name="Huang T."/>
            <person name="Chambers A.H."/>
        </authorList>
    </citation>
    <scope>NUCLEOTIDE SEQUENCE [LARGE SCALE GENOMIC DNA]</scope>
    <source>
        <tissue evidence="3">Leaf</tissue>
    </source>
</reference>
<dbReference type="EMBL" id="JADCNM010000006">
    <property type="protein sequence ID" value="KAG0478201.1"/>
    <property type="molecule type" value="Genomic_DNA"/>
</dbReference>
<evidence type="ECO:0000313" key="5">
    <source>
        <dbReference type="Proteomes" id="UP000636800"/>
    </source>
</evidence>
<gene>
    <name evidence="4" type="ORF">HPP92_012920</name>
    <name evidence="3" type="ORF">HPP92_013376</name>
</gene>
<evidence type="ECO:0000256" key="2">
    <source>
        <dbReference type="ARBA" id="ARBA00023163"/>
    </source>
</evidence>
<accession>A0A835QUI8</accession>
<dbReference type="InterPro" id="IPR044797">
    <property type="entry name" value="At4g06598-like"/>
</dbReference>
<dbReference type="AlphaFoldDB" id="A0A835QUI8"/>
<dbReference type="SUPFAM" id="SSF57959">
    <property type="entry name" value="Leucine zipper domain"/>
    <property type="match status" value="1"/>
</dbReference>
<organism evidence="3 5">
    <name type="scientific">Vanilla planifolia</name>
    <name type="common">Vanilla</name>
    <dbReference type="NCBI Taxonomy" id="51239"/>
    <lineage>
        <taxon>Eukaryota</taxon>
        <taxon>Viridiplantae</taxon>
        <taxon>Streptophyta</taxon>
        <taxon>Embryophyta</taxon>
        <taxon>Tracheophyta</taxon>
        <taxon>Spermatophyta</taxon>
        <taxon>Magnoliopsida</taxon>
        <taxon>Liliopsida</taxon>
        <taxon>Asparagales</taxon>
        <taxon>Orchidaceae</taxon>
        <taxon>Vanilloideae</taxon>
        <taxon>Vanilleae</taxon>
        <taxon>Vanilla</taxon>
    </lineage>
</organism>
<dbReference type="GO" id="GO:0003700">
    <property type="term" value="F:DNA-binding transcription factor activity"/>
    <property type="evidence" value="ECO:0007669"/>
    <property type="project" value="InterPro"/>
</dbReference>
<evidence type="ECO:0000256" key="1">
    <source>
        <dbReference type="ARBA" id="ARBA00023015"/>
    </source>
</evidence>
<evidence type="ECO:0000313" key="3">
    <source>
        <dbReference type="EMBL" id="KAG0476535.1"/>
    </source>
</evidence>
<sequence length="325" mass="36343">MSRTPNLPPRCPLQNKCLRTRSLDSSYQLSEEEDKLVAELLGYSSEDPLFEEHPLWLDDLLTDSDTNFQGICHRRSVSDSLTVCQGIDGLSSLKTSNKHPIAVQDSQDPSQTMHGNGLEENCVYGPNSPRQRTKLTNSESAIFNALLEKVPRNKLQCEDISVGSGIPEPNTEGIVHSASCSVESELEKASRRRSGQRSRVRKLQYISDLRKTVELLQTMGAELATKIAILYQQRVALSLENTSLRQQIAMLRHEKIIKDGEHEYLKNEAEKLKIPEGHRRSKSITSIFEPVAPAKDQKRSIWQSLDFGKLSIGEGGVSLNHGLGR</sequence>
<keyword evidence="2" id="KW-0804">Transcription</keyword>
<evidence type="ECO:0000313" key="4">
    <source>
        <dbReference type="EMBL" id="KAG0478201.1"/>
    </source>
</evidence>
<dbReference type="Proteomes" id="UP000636800">
    <property type="component" value="Chromosome 6"/>
</dbReference>
<dbReference type="Proteomes" id="UP000639772">
    <property type="component" value="Chromosome 6"/>
</dbReference>
<protein>
    <submittedName>
        <fullName evidence="3">Uncharacterized protein</fullName>
    </submittedName>
</protein>
<dbReference type="PANTHER" id="PTHR46835">
    <property type="entry name" value="BASIC-LEUCINE ZIPPER (BZIP) TRANSCRIPTION FACTOR FAMILY PROTEIN-RELATED"/>
    <property type="match status" value="1"/>
</dbReference>
<proteinExistence type="predicted"/>
<dbReference type="EMBL" id="JADCNL010000006">
    <property type="protein sequence ID" value="KAG0476535.1"/>
    <property type="molecule type" value="Genomic_DNA"/>
</dbReference>
<comment type="caution">
    <text evidence="3">The sequence shown here is derived from an EMBL/GenBank/DDBJ whole genome shotgun (WGS) entry which is preliminary data.</text>
</comment>
<dbReference type="PANTHER" id="PTHR46835:SF4">
    <property type="entry name" value="B-ZIP PROTEIN"/>
    <property type="match status" value="1"/>
</dbReference>
<keyword evidence="1" id="KW-0805">Transcription regulation</keyword>
<evidence type="ECO:0000313" key="6">
    <source>
        <dbReference type="Proteomes" id="UP000639772"/>
    </source>
</evidence>
<keyword evidence="5" id="KW-1185">Reference proteome</keyword>
<name>A0A835QUI8_VANPL</name>
<dbReference type="OrthoDB" id="1906396at2759"/>